<evidence type="ECO:0000256" key="4">
    <source>
        <dbReference type="PROSITE-ProRule" id="PRU00510"/>
    </source>
</evidence>
<evidence type="ECO:0000313" key="7">
    <source>
        <dbReference type="Proteomes" id="UP000294546"/>
    </source>
</evidence>
<dbReference type="AlphaFoldDB" id="A0A4R1GRJ6"/>
<evidence type="ECO:0000313" key="6">
    <source>
        <dbReference type="EMBL" id="TCK08829.1"/>
    </source>
</evidence>
<protein>
    <submittedName>
        <fullName evidence="6">DksA/TraR C4-type zinc finger protein</fullName>
    </submittedName>
</protein>
<keyword evidence="3" id="KW-0862">Zinc</keyword>
<evidence type="ECO:0000256" key="2">
    <source>
        <dbReference type="ARBA" id="ARBA00022771"/>
    </source>
</evidence>
<gene>
    <name evidence="6" type="ORF">CLV83_0922</name>
</gene>
<dbReference type="Gene3D" id="1.20.120.910">
    <property type="entry name" value="DksA, coiled-coil domain"/>
    <property type="match status" value="1"/>
</dbReference>
<keyword evidence="7" id="KW-1185">Reference proteome</keyword>
<dbReference type="OrthoDB" id="6064855at2"/>
<feature type="zinc finger region" description="dksA C4-type" evidence="4">
    <location>
        <begin position="85"/>
        <end position="109"/>
    </location>
</feature>
<accession>A0A4R1GRJ6</accession>
<keyword evidence="2" id="KW-0863">Zinc-finger</keyword>
<dbReference type="Proteomes" id="UP000294546">
    <property type="component" value="Unassembled WGS sequence"/>
</dbReference>
<dbReference type="PROSITE" id="PS51128">
    <property type="entry name" value="ZF_DKSA_2"/>
    <property type="match status" value="1"/>
</dbReference>
<keyword evidence="1" id="KW-0479">Metal-binding</keyword>
<dbReference type="PANTHER" id="PTHR33823">
    <property type="entry name" value="RNA POLYMERASE-BINDING TRANSCRIPTION FACTOR DKSA-RELATED"/>
    <property type="match status" value="1"/>
</dbReference>
<comment type="caution">
    <text evidence="6">The sequence shown here is derived from an EMBL/GenBank/DDBJ whole genome shotgun (WGS) entry which is preliminary data.</text>
</comment>
<organism evidence="6 7">
    <name type="scientific">Marinobacterium mangrovicola</name>
    <dbReference type="NCBI Taxonomy" id="1476959"/>
    <lineage>
        <taxon>Bacteria</taxon>
        <taxon>Pseudomonadati</taxon>
        <taxon>Pseudomonadota</taxon>
        <taxon>Gammaproteobacteria</taxon>
        <taxon>Oceanospirillales</taxon>
        <taxon>Oceanospirillaceae</taxon>
        <taxon>Marinobacterium</taxon>
    </lineage>
</organism>
<dbReference type="Pfam" id="PF01258">
    <property type="entry name" value="zf-dskA_traR"/>
    <property type="match status" value="1"/>
</dbReference>
<dbReference type="GO" id="GO:0008270">
    <property type="term" value="F:zinc ion binding"/>
    <property type="evidence" value="ECO:0007669"/>
    <property type="project" value="UniProtKB-KW"/>
</dbReference>
<evidence type="ECO:0000256" key="1">
    <source>
        <dbReference type="ARBA" id="ARBA00022723"/>
    </source>
</evidence>
<evidence type="ECO:0000256" key="3">
    <source>
        <dbReference type="ARBA" id="ARBA00022833"/>
    </source>
</evidence>
<sequence length="120" mass="13144">MPNIRWNLNNNGCLAVPQSNRENPRIVLQQLRAELEADLRALKPTLVGNGHVADNAGVLAQQIEHDIHRVDAALERIHTGLYGYCIGCGEEIEMNHLRADPAVDLCVSCGAKVKRLAQGT</sequence>
<reference evidence="6 7" key="1">
    <citation type="submission" date="2019-03" db="EMBL/GenBank/DDBJ databases">
        <title>Genomic Encyclopedia of Archaeal and Bacterial Type Strains, Phase II (KMG-II): from individual species to whole genera.</title>
        <authorList>
            <person name="Goeker M."/>
        </authorList>
    </citation>
    <scope>NUCLEOTIDE SEQUENCE [LARGE SCALE GENOMIC DNA]</scope>
    <source>
        <strain evidence="6 7">DSM 27697</strain>
    </source>
</reference>
<dbReference type="EMBL" id="SMFU01000007">
    <property type="protein sequence ID" value="TCK08829.1"/>
    <property type="molecule type" value="Genomic_DNA"/>
</dbReference>
<proteinExistence type="predicted"/>
<feature type="domain" description="Zinc finger DksA/TraR C4-type" evidence="5">
    <location>
        <begin position="80"/>
        <end position="113"/>
    </location>
</feature>
<name>A0A4R1GRJ6_9GAMM</name>
<dbReference type="InterPro" id="IPR000962">
    <property type="entry name" value="Znf_DskA_TraR"/>
</dbReference>
<dbReference type="SUPFAM" id="SSF57716">
    <property type="entry name" value="Glucocorticoid receptor-like (DNA-binding domain)"/>
    <property type="match status" value="1"/>
</dbReference>
<evidence type="ECO:0000259" key="5">
    <source>
        <dbReference type="Pfam" id="PF01258"/>
    </source>
</evidence>